<dbReference type="GeneID" id="115631779"/>
<evidence type="ECO:0000313" key="3">
    <source>
        <dbReference type="RefSeq" id="XP_030384473.1"/>
    </source>
</evidence>
<reference evidence="3" key="1">
    <citation type="submission" date="2025-08" db="UniProtKB">
        <authorList>
            <consortium name="RefSeq"/>
        </authorList>
    </citation>
    <scope>IDENTIFICATION</scope>
    <source>
        <strain evidence="3">11010-0011.00</strain>
        <tissue evidence="3">Whole body</tissue>
    </source>
</reference>
<sequence length="292" mass="33243">MTQRLALHQILNNQLNDFERAKHEDRVLAKATQKEKAALRVNAKAATMYSRYFNEHRDVKSTFDKIVANIHSNMKATHPPRKSVPAIPEPIAQIPAPLLPQPDKSKNGRRIKGGANSRGVITASNNAFLSIPAIKATIEHKTQKMMRRGLTEINPKNFTNQKRIREVLQQKSVLETMLMQHKRLQRDRQIIALDIKRMRQDLDRIRNKLDTSLQSLNSTRTMFTGATTPKGKKAPTRSSNSLNNSPHRRIVSHSKQKTAARSRSDSPTRPVHVTLKRQLAAPKTSMKRRSRT</sequence>
<name>A0A6J2UAG3_DROLE</name>
<proteinExistence type="predicted"/>
<dbReference type="AlphaFoldDB" id="A0A6J2UAG3"/>
<evidence type="ECO:0000313" key="2">
    <source>
        <dbReference type="Proteomes" id="UP000504634"/>
    </source>
</evidence>
<feature type="compositionally biased region" description="Basic residues" evidence="1">
    <location>
        <begin position="246"/>
        <end position="260"/>
    </location>
</feature>
<keyword evidence="2" id="KW-1185">Reference proteome</keyword>
<feature type="region of interest" description="Disordered" evidence="1">
    <location>
        <begin position="220"/>
        <end position="292"/>
    </location>
</feature>
<evidence type="ECO:0000256" key="1">
    <source>
        <dbReference type="SAM" id="MobiDB-lite"/>
    </source>
</evidence>
<accession>A0A6J2UAG3</accession>
<protein>
    <submittedName>
        <fullName evidence="3">Uncharacterized protein LOC115631779</fullName>
    </submittedName>
</protein>
<gene>
    <name evidence="3" type="primary">LOC115631779</name>
</gene>
<dbReference type="Proteomes" id="UP000504634">
    <property type="component" value="Unplaced"/>
</dbReference>
<feature type="region of interest" description="Disordered" evidence="1">
    <location>
        <begin position="94"/>
        <end position="117"/>
    </location>
</feature>
<feature type="compositionally biased region" description="Polar residues" evidence="1">
    <location>
        <begin position="236"/>
        <end position="245"/>
    </location>
</feature>
<dbReference type="RefSeq" id="XP_030384473.1">
    <property type="nucleotide sequence ID" value="XM_030528613.1"/>
</dbReference>
<dbReference type="OrthoDB" id="7865731at2759"/>
<organism evidence="2 3">
    <name type="scientific">Drosophila lebanonensis</name>
    <name type="common">Fruit fly</name>
    <name type="synonym">Scaptodrosophila lebanonensis</name>
    <dbReference type="NCBI Taxonomy" id="7225"/>
    <lineage>
        <taxon>Eukaryota</taxon>
        <taxon>Metazoa</taxon>
        <taxon>Ecdysozoa</taxon>
        <taxon>Arthropoda</taxon>
        <taxon>Hexapoda</taxon>
        <taxon>Insecta</taxon>
        <taxon>Pterygota</taxon>
        <taxon>Neoptera</taxon>
        <taxon>Endopterygota</taxon>
        <taxon>Diptera</taxon>
        <taxon>Brachycera</taxon>
        <taxon>Muscomorpha</taxon>
        <taxon>Ephydroidea</taxon>
        <taxon>Drosophilidae</taxon>
        <taxon>Scaptodrosophila</taxon>
    </lineage>
</organism>